<evidence type="ECO:0000259" key="6">
    <source>
        <dbReference type="Pfam" id="PF00419"/>
    </source>
</evidence>
<evidence type="ECO:0000256" key="3">
    <source>
        <dbReference type="ARBA" id="ARBA00022729"/>
    </source>
</evidence>
<name>A0A7V8CBP1_9GAMM</name>
<dbReference type="Proteomes" id="UP000449004">
    <property type="component" value="Unassembled WGS sequence"/>
</dbReference>
<comment type="similarity">
    <text evidence="2">Belongs to the fimbrial protein family.</text>
</comment>
<evidence type="ECO:0000256" key="2">
    <source>
        <dbReference type="ARBA" id="ARBA00006671"/>
    </source>
</evidence>
<dbReference type="InterPro" id="IPR036937">
    <property type="entry name" value="Adhesion_dom_fimbrial_sf"/>
</dbReference>
<accession>A0A7V8CBP1</accession>
<dbReference type="GO" id="GO:0009289">
    <property type="term" value="C:pilus"/>
    <property type="evidence" value="ECO:0007669"/>
    <property type="project" value="UniProtKB-SubCell"/>
</dbReference>
<dbReference type="InterPro" id="IPR008966">
    <property type="entry name" value="Adhesion_dom_sf"/>
</dbReference>
<dbReference type="InterPro" id="IPR000259">
    <property type="entry name" value="Adhesion_dom_fimbrial"/>
</dbReference>
<gene>
    <name evidence="7" type="ORF">F9K92_16930</name>
</gene>
<protein>
    <submittedName>
        <fullName evidence="7">Fimbrial protein</fullName>
    </submittedName>
</protein>
<proteinExistence type="inferred from homology"/>
<dbReference type="Pfam" id="PF00419">
    <property type="entry name" value="Fimbrial"/>
    <property type="match status" value="1"/>
</dbReference>
<dbReference type="GO" id="GO:0043709">
    <property type="term" value="P:cell adhesion involved in single-species biofilm formation"/>
    <property type="evidence" value="ECO:0007669"/>
    <property type="project" value="TreeGrafter"/>
</dbReference>
<feature type="signal peptide" evidence="5">
    <location>
        <begin position="1"/>
        <end position="24"/>
    </location>
</feature>
<dbReference type="EMBL" id="WELC01000028">
    <property type="protein sequence ID" value="KAB7628587.1"/>
    <property type="molecule type" value="Genomic_DNA"/>
</dbReference>
<feature type="chain" id="PRO_5031077340" evidence="5">
    <location>
        <begin position="25"/>
        <end position="180"/>
    </location>
</feature>
<comment type="caution">
    <text evidence="7">The sequence shown here is derived from an EMBL/GenBank/DDBJ whole genome shotgun (WGS) entry which is preliminary data.</text>
</comment>
<dbReference type="InterPro" id="IPR050263">
    <property type="entry name" value="Bact_Fimbrial_Adh_Pro"/>
</dbReference>
<evidence type="ECO:0000313" key="7">
    <source>
        <dbReference type="EMBL" id="KAB7628587.1"/>
    </source>
</evidence>
<evidence type="ECO:0000256" key="4">
    <source>
        <dbReference type="ARBA" id="ARBA00023263"/>
    </source>
</evidence>
<keyword evidence="3 5" id="KW-0732">Signal</keyword>
<evidence type="ECO:0000256" key="5">
    <source>
        <dbReference type="SAM" id="SignalP"/>
    </source>
</evidence>
<dbReference type="AlphaFoldDB" id="A0A7V8CBP1"/>
<evidence type="ECO:0000313" key="8">
    <source>
        <dbReference type="Proteomes" id="UP000449004"/>
    </source>
</evidence>
<dbReference type="Gene3D" id="2.60.40.1090">
    <property type="entry name" value="Fimbrial-type adhesion domain"/>
    <property type="match status" value="1"/>
</dbReference>
<feature type="domain" description="Fimbrial-type adhesion" evidence="6">
    <location>
        <begin position="33"/>
        <end position="180"/>
    </location>
</feature>
<organism evidence="7 8">
    <name type="scientific">Stenotrophomonas rhizophila</name>
    <dbReference type="NCBI Taxonomy" id="216778"/>
    <lineage>
        <taxon>Bacteria</taxon>
        <taxon>Pseudomonadati</taxon>
        <taxon>Pseudomonadota</taxon>
        <taxon>Gammaproteobacteria</taxon>
        <taxon>Lysobacterales</taxon>
        <taxon>Lysobacteraceae</taxon>
        <taxon>Stenotrophomonas</taxon>
    </lineage>
</organism>
<evidence type="ECO:0000256" key="1">
    <source>
        <dbReference type="ARBA" id="ARBA00004561"/>
    </source>
</evidence>
<sequence>MRARMTLAKALVTVLLAAPLPAAAQEISRARIDLNGTLLAGTCTATAVSKNMPAVGVNAFPQTAAGKGGAAASYTDFTINLTACSSVTGATFVFGTDADRHATERDSFRNKGAGGSPYIAIWLRGSCSAGPTYQPAQAVTKTFTTATYSFPLCAQYYKSAGGLVTQGPASTSFIVTITYQ</sequence>
<dbReference type="PANTHER" id="PTHR33420">
    <property type="entry name" value="FIMBRIAL SUBUNIT ELFA-RELATED"/>
    <property type="match status" value="1"/>
</dbReference>
<keyword evidence="4" id="KW-0281">Fimbrium</keyword>
<comment type="subcellular location">
    <subcellularLocation>
        <location evidence="1">Fimbrium</location>
    </subcellularLocation>
</comment>
<dbReference type="PANTHER" id="PTHR33420:SF3">
    <property type="entry name" value="FIMBRIAL SUBUNIT ELFA"/>
    <property type="match status" value="1"/>
</dbReference>
<dbReference type="SUPFAM" id="SSF49401">
    <property type="entry name" value="Bacterial adhesins"/>
    <property type="match status" value="1"/>
</dbReference>
<reference evidence="7 8" key="1">
    <citation type="submission" date="2019-10" db="EMBL/GenBank/DDBJ databases">
        <title>Halotolerant bacteria associated to Saharan-endemic halophytes Stipa tenacissima L. and Atriplex halimus L mitigate salt stress and promote growth of tomato plants.</title>
        <authorList>
            <person name="Dif G."/>
        </authorList>
    </citation>
    <scope>NUCLEOTIDE SEQUENCE [LARGE SCALE GENOMIC DNA]</scope>
    <source>
        <strain evidence="7 8">IS26</strain>
    </source>
</reference>